<evidence type="ECO:0000313" key="2">
    <source>
        <dbReference type="Proteomes" id="UP001439875"/>
    </source>
</evidence>
<reference evidence="1" key="1">
    <citation type="submission" date="2024-03" db="EMBL/GenBank/DDBJ databases">
        <title>Human intestinal bacterial collection.</title>
        <authorList>
            <person name="Pauvert C."/>
            <person name="Hitch T.C.A."/>
            <person name="Clavel T."/>
        </authorList>
    </citation>
    <scope>NUCLEOTIDE SEQUENCE</scope>
    <source>
        <strain evidence="1">CLA-AA-H227</strain>
    </source>
</reference>
<proteinExistence type="predicted"/>
<gene>
    <name evidence="1" type="ORF">WMO40_23145</name>
</gene>
<keyword evidence="2" id="KW-1185">Reference proteome</keyword>
<organism evidence="1 2">
    <name type="scientific">Robertmurraya yapensis</name>
    <name type="common">ex Hitch et al 2024</name>
    <dbReference type="NCBI Taxonomy" id="3133160"/>
    <lineage>
        <taxon>Bacteria</taxon>
        <taxon>Bacillati</taxon>
        <taxon>Bacillota</taxon>
        <taxon>Bacilli</taxon>
        <taxon>Bacillales</taxon>
        <taxon>Bacillaceae</taxon>
        <taxon>Robertmurraya</taxon>
    </lineage>
</organism>
<dbReference type="EMBL" id="JBBMEW010000041">
    <property type="protein sequence ID" value="MEQ2529573.1"/>
    <property type="molecule type" value="Genomic_DNA"/>
</dbReference>
<name>A0ACC6SHR0_9BACI</name>
<comment type="caution">
    <text evidence="1">The sequence shown here is derived from an EMBL/GenBank/DDBJ whole genome shotgun (WGS) entry which is preliminary data.</text>
</comment>
<sequence length="145" mass="16865">MSNVNISNLIVRLDGQLLSEEDWKNHTPPINFELWRGIPFTNESIESTILRDRLLLSLLYSAGIKHTLTLLPQESLNILREELEEDWRDIVAEADRLARERFKETKEIRDMSRRMIEIGMSVEEVSNISGLSKDDVIRIANKTME</sequence>
<protein>
    <submittedName>
        <fullName evidence="1">Uncharacterized protein</fullName>
    </submittedName>
</protein>
<dbReference type="Proteomes" id="UP001439875">
    <property type="component" value="Unassembled WGS sequence"/>
</dbReference>
<accession>A0ACC6SHR0</accession>
<evidence type="ECO:0000313" key="1">
    <source>
        <dbReference type="EMBL" id="MEQ2529573.1"/>
    </source>
</evidence>